<name>A0A915NTS7_9BILA</name>
<feature type="compositionally biased region" description="Low complexity" evidence="1">
    <location>
        <begin position="472"/>
        <end position="508"/>
    </location>
</feature>
<evidence type="ECO:0000313" key="2">
    <source>
        <dbReference type="Proteomes" id="UP000887560"/>
    </source>
</evidence>
<dbReference type="AlphaFoldDB" id="A0A915NTS7"/>
<feature type="compositionally biased region" description="Polar residues" evidence="1">
    <location>
        <begin position="569"/>
        <end position="581"/>
    </location>
</feature>
<feature type="compositionally biased region" description="Polar residues" evidence="1">
    <location>
        <begin position="368"/>
        <end position="377"/>
    </location>
</feature>
<organism evidence="2 3">
    <name type="scientific">Meloidogyne floridensis</name>
    <dbReference type="NCBI Taxonomy" id="298350"/>
    <lineage>
        <taxon>Eukaryota</taxon>
        <taxon>Metazoa</taxon>
        <taxon>Ecdysozoa</taxon>
        <taxon>Nematoda</taxon>
        <taxon>Chromadorea</taxon>
        <taxon>Rhabditida</taxon>
        <taxon>Tylenchina</taxon>
        <taxon>Tylenchomorpha</taxon>
        <taxon>Tylenchoidea</taxon>
        <taxon>Meloidogynidae</taxon>
        <taxon>Meloidogyninae</taxon>
        <taxon>Meloidogyne</taxon>
    </lineage>
</organism>
<keyword evidence="2" id="KW-1185">Reference proteome</keyword>
<feature type="compositionally biased region" description="Low complexity" evidence="1">
    <location>
        <begin position="593"/>
        <end position="603"/>
    </location>
</feature>
<sequence>MLFAEEMNPSYFGATTLGGNPSALPPASMDMTSWKPIGHNSTDFTPIYNDSTAGGGPGIGSKLITIWGHPMDYNDTGHADPSASSTYAAAAANLPNYPNNGFCWNDSQQPASAFHQIPPQYDQMPFQQQETKFTGLSLKAIFASCILSILAGSQWGKTEIDQTIPWNLENNSYFYGLIFNVLYLASIHDQSFHPQQQPHPPPQSHRYNRNSKWDQQAPIRDDGSAFGNNLYATTPPYGMVHTFGGVGDNRLIPSNGQRGNAGPSQRWGDTIGSGGGSTIPNQIGKFGGCEVISVLPHTNAGPPPHHPPQHRGPPQIRGSNGAIFTAGPPPLHIAPPSNRPLPNHPSHLIGGHMGGPPPAPTPLLPSLNQQPTHSIGTFGNGNNGVPLHIQGNIPPNGPNNNIQTGQIDDAYWHWQDPNSQLRKWKHDTGIAIWGDPIKQANMPIKRWTNYTSDEVVTEVMPGGWGDLPPIGTNVNNINSSNNNNGTTDNSNHASENNANNNVLQNFGNHGQAPNNQQQTNRSNSLSAATRGDWSTGNVILPQQHNQQQQSFNQNGMISGGNGQFFSGVPPTSSETPVSTVGQSSIFQPPPPSLLSSMMIDPLSGHASSDIDQQSTGGNGSGESTSRKATVSPPDGSNSFGGGVRQPPQQTTHRQANKKVSLADELSSLVVSNNHGLGGGIW</sequence>
<evidence type="ECO:0000313" key="3">
    <source>
        <dbReference type="WBParaSite" id="scf7180000420225.g4931"/>
    </source>
</evidence>
<accession>A0A915NTS7</accession>
<feature type="region of interest" description="Disordered" evidence="1">
    <location>
        <begin position="467"/>
        <end position="658"/>
    </location>
</feature>
<dbReference type="Proteomes" id="UP000887560">
    <property type="component" value="Unplaced"/>
</dbReference>
<proteinExistence type="predicted"/>
<feature type="region of interest" description="Disordered" evidence="1">
    <location>
        <begin position="335"/>
        <end position="396"/>
    </location>
</feature>
<feature type="region of interest" description="Disordered" evidence="1">
    <location>
        <begin position="298"/>
        <end position="322"/>
    </location>
</feature>
<evidence type="ECO:0000256" key="1">
    <source>
        <dbReference type="SAM" id="MobiDB-lite"/>
    </source>
</evidence>
<feature type="compositionally biased region" description="Low complexity" evidence="1">
    <location>
        <begin position="542"/>
        <end position="554"/>
    </location>
</feature>
<protein>
    <submittedName>
        <fullName evidence="3">Uncharacterized protein</fullName>
    </submittedName>
</protein>
<reference evidence="3" key="1">
    <citation type="submission" date="2022-11" db="UniProtKB">
        <authorList>
            <consortium name="WormBaseParasite"/>
        </authorList>
    </citation>
    <scope>IDENTIFICATION</scope>
</reference>
<feature type="compositionally biased region" description="Polar residues" evidence="1">
    <location>
        <begin position="511"/>
        <end position="537"/>
    </location>
</feature>
<feature type="region of interest" description="Disordered" evidence="1">
    <location>
        <begin position="192"/>
        <end position="227"/>
    </location>
</feature>
<dbReference type="WBParaSite" id="scf7180000420225.g4931">
    <property type="protein sequence ID" value="scf7180000420225.g4931"/>
    <property type="gene ID" value="scf7180000420225.g4931"/>
</dbReference>